<dbReference type="AlphaFoldDB" id="A0AAD7JAL7"/>
<evidence type="ECO:0000256" key="1">
    <source>
        <dbReference type="SAM" id="MobiDB-lite"/>
    </source>
</evidence>
<name>A0AAD7JAL7_9AGAR</name>
<gene>
    <name evidence="2" type="ORF">DFH07DRAFT_772119</name>
</gene>
<comment type="caution">
    <text evidence="2">The sequence shown here is derived from an EMBL/GenBank/DDBJ whole genome shotgun (WGS) entry which is preliminary data.</text>
</comment>
<feature type="compositionally biased region" description="Basic and acidic residues" evidence="1">
    <location>
        <begin position="167"/>
        <end position="181"/>
    </location>
</feature>
<sequence length="228" mass="25689">MSVVARPALHAINSWCGPSASRPDWKRSDASALDRKRRERAHKIVVRGQLELGSFKVLETDEDKANADGDDSSAVTGMNALGVYGCTEDVARKRAMSCFRLLMSASTERAADDIPKMEEAELSKVRRMRRAHRKTRGIARTSVLERRSKVEAGSAAAAWRASPVPSKENRTEMEPLRQRKDRTGWLQLRGYDESVPRKNEAIQTIRMAQRKQRRGSPDHDTYTATDRP</sequence>
<dbReference type="Proteomes" id="UP001215280">
    <property type="component" value="Unassembled WGS sequence"/>
</dbReference>
<feature type="region of interest" description="Disordered" evidence="1">
    <location>
        <begin position="197"/>
        <end position="228"/>
    </location>
</feature>
<proteinExistence type="predicted"/>
<dbReference type="EMBL" id="JARJLG010000051">
    <property type="protein sequence ID" value="KAJ7759789.1"/>
    <property type="molecule type" value="Genomic_DNA"/>
</dbReference>
<protein>
    <submittedName>
        <fullName evidence="2">Uncharacterized protein</fullName>
    </submittedName>
</protein>
<accession>A0AAD7JAL7</accession>
<feature type="compositionally biased region" description="Basic and acidic residues" evidence="1">
    <location>
        <begin position="215"/>
        <end position="228"/>
    </location>
</feature>
<evidence type="ECO:0000313" key="2">
    <source>
        <dbReference type="EMBL" id="KAJ7759789.1"/>
    </source>
</evidence>
<keyword evidence="3" id="KW-1185">Reference proteome</keyword>
<reference evidence="2" key="1">
    <citation type="submission" date="2023-03" db="EMBL/GenBank/DDBJ databases">
        <title>Massive genome expansion in bonnet fungi (Mycena s.s.) driven by repeated elements and novel gene families across ecological guilds.</title>
        <authorList>
            <consortium name="Lawrence Berkeley National Laboratory"/>
            <person name="Harder C.B."/>
            <person name="Miyauchi S."/>
            <person name="Viragh M."/>
            <person name="Kuo A."/>
            <person name="Thoen E."/>
            <person name="Andreopoulos B."/>
            <person name="Lu D."/>
            <person name="Skrede I."/>
            <person name="Drula E."/>
            <person name="Henrissat B."/>
            <person name="Morin E."/>
            <person name="Kohler A."/>
            <person name="Barry K."/>
            <person name="LaButti K."/>
            <person name="Morin E."/>
            <person name="Salamov A."/>
            <person name="Lipzen A."/>
            <person name="Mereny Z."/>
            <person name="Hegedus B."/>
            <person name="Baldrian P."/>
            <person name="Stursova M."/>
            <person name="Weitz H."/>
            <person name="Taylor A."/>
            <person name="Grigoriev I.V."/>
            <person name="Nagy L.G."/>
            <person name="Martin F."/>
            <person name="Kauserud H."/>
        </authorList>
    </citation>
    <scope>NUCLEOTIDE SEQUENCE</scope>
    <source>
        <strain evidence="2">CBHHK188m</strain>
    </source>
</reference>
<feature type="region of interest" description="Disordered" evidence="1">
    <location>
        <begin position="154"/>
        <end position="181"/>
    </location>
</feature>
<organism evidence="2 3">
    <name type="scientific">Mycena maculata</name>
    <dbReference type="NCBI Taxonomy" id="230809"/>
    <lineage>
        <taxon>Eukaryota</taxon>
        <taxon>Fungi</taxon>
        <taxon>Dikarya</taxon>
        <taxon>Basidiomycota</taxon>
        <taxon>Agaricomycotina</taxon>
        <taxon>Agaricomycetes</taxon>
        <taxon>Agaricomycetidae</taxon>
        <taxon>Agaricales</taxon>
        <taxon>Marasmiineae</taxon>
        <taxon>Mycenaceae</taxon>
        <taxon>Mycena</taxon>
    </lineage>
</organism>
<evidence type="ECO:0000313" key="3">
    <source>
        <dbReference type="Proteomes" id="UP001215280"/>
    </source>
</evidence>